<dbReference type="Pfam" id="PF14815">
    <property type="entry name" value="NUDIX_4"/>
    <property type="match status" value="1"/>
</dbReference>
<dbReference type="Gene3D" id="1.10.340.30">
    <property type="entry name" value="Hypothetical protein, domain 2"/>
    <property type="match status" value="1"/>
</dbReference>
<dbReference type="Proteomes" id="UP000315700">
    <property type="component" value="Chromosome"/>
</dbReference>
<comment type="similarity">
    <text evidence="3 14">Belongs to the Nth/MutY family.</text>
</comment>
<dbReference type="GO" id="GO:0006298">
    <property type="term" value="P:mismatch repair"/>
    <property type="evidence" value="ECO:0007669"/>
    <property type="project" value="TreeGrafter"/>
</dbReference>
<dbReference type="InterPro" id="IPR015797">
    <property type="entry name" value="NUDIX_hydrolase-like_dom_sf"/>
</dbReference>
<dbReference type="SUPFAM" id="SSF55811">
    <property type="entry name" value="Nudix"/>
    <property type="match status" value="1"/>
</dbReference>
<dbReference type="Gene3D" id="1.10.1670.10">
    <property type="entry name" value="Helix-hairpin-Helix base-excision DNA repair enzymes (C-terminal)"/>
    <property type="match status" value="1"/>
</dbReference>
<evidence type="ECO:0000256" key="14">
    <source>
        <dbReference type="RuleBase" id="RU365096"/>
    </source>
</evidence>
<evidence type="ECO:0000313" key="17">
    <source>
        <dbReference type="EMBL" id="QDT55065.1"/>
    </source>
</evidence>
<dbReference type="CDD" id="cd03431">
    <property type="entry name" value="NUDIX_DNA_Glycosylase_C-MutY"/>
    <property type="match status" value="1"/>
</dbReference>
<dbReference type="InterPro" id="IPR029119">
    <property type="entry name" value="MutY_C"/>
</dbReference>
<protein>
    <recommendedName>
        <fullName evidence="5 14">Adenine DNA glycosylase</fullName>
        <ecNumber evidence="4 14">3.2.2.31</ecNumber>
    </recommendedName>
</protein>
<dbReference type="FunCoup" id="A0A517SG00">
    <property type="interactions" value="367"/>
</dbReference>
<keyword evidence="7" id="KW-0479">Metal-binding</keyword>
<dbReference type="InterPro" id="IPR005760">
    <property type="entry name" value="A/G_AdeGlyc_MutY"/>
</dbReference>
<dbReference type="InterPro" id="IPR011257">
    <property type="entry name" value="DNA_glycosylase"/>
</dbReference>
<dbReference type="RefSeq" id="WP_145030861.1">
    <property type="nucleotide sequence ID" value="NZ_CP036271.1"/>
</dbReference>
<dbReference type="OrthoDB" id="9802365at2"/>
<keyword evidence="9 17" id="KW-0378">Hydrolase</keyword>
<accession>A0A517SG00</accession>
<comment type="catalytic activity">
    <reaction evidence="1 14">
        <text>Hydrolyzes free adenine bases from 7,8-dihydro-8-oxoguanine:adenine mismatched double-stranded DNA, leaving an apurinic site.</text>
        <dbReference type="EC" id="3.2.2.31"/>
    </reaction>
</comment>
<evidence type="ECO:0000256" key="10">
    <source>
        <dbReference type="ARBA" id="ARBA00023004"/>
    </source>
</evidence>
<evidence type="ECO:0000256" key="4">
    <source>
        <dbReference type="ARBA" id="ARBA00012045"/>
    </source>
</evidence>
<dbReference type="InterPro" id="IPR004036">
    <property type="entry name" value="Endonuclease-III-like_CS2"/>
</dbReference>
<evidence type="ECO:0000256" key="3">
    <source>
        <dbReference type="ARBA" id="ARBA00008343"/>
    </source>
</evidence>
<dbReference type="PANTHER" id="PTHR42944:SF1">
    <property type="entry name" value="ADENINE DNA GLYCOSYLASE"/>
    <property type="match status" value="1"/>
</dbReference>
<dbReference type="GO" id="GO:0000701">
    <property type="term" value="F:purine-specific mismatch base pair DNA N-glycosylase activity"/>
    <property type="evidence" value="ECO:0007669"/>
    <property type="project" value="UniProtKB-EC"/>
</dbReference>
<dbReference type="InterPro" id="IPR000445">
    <property type="entry name" value="HhH_motif"/>
</dbReference>
<gene>
    <name evidence="17" type="primary">mutY</name>
    <name evidence="17" type="ORF">Pan44_31060</name>
</gene>
<dbReference type="InParanoid" id="A0A517SG00"/>
<dbReference type="SMART" id="SM00478">
    <property type="entry name" value="ENDO3c"/>
    <property type="match status" value="1"/>
</dbReference>
<evidence type="ECO:0000256" key="8">
    <source>
        <dbReference type="ARBA" id="ARBA00022763"/>
    </source>
</evidence>
<evidence type="ECO:0000259" key="16">
    <source>
        <dbReference type="SMART" id="SM00478"/>
    </source>
</evidence>
<dbReference type="PROSITE" id="PS00764">
    <property type="entry name" value="ENDONUCLEASE_III_1"/>
    <property type="match status" value="1"/>
</dbReference>
<dbReference type="GO" id="GO:0035485">
    <property type="term" value="F:adenine/guanine mispair binding"/>
    <property type="evidence" value="ECO:0007669"/>
    <property type="project" value="TreeGrafter"/>
</dbReference>
<sequence>MPRTNVVQSGRPPRIRRSSPQSAKAPEGDWSADEIRSLQTSLKAWSKRTPRDMPWRGVGDPYRVWISEIMLQQTTVAAVVPYYERFLARFPDIATLANAHEQDVLSAWEGLGYYSRGRNLHRAAQAVMSNHGGEFPRDVEALRGLPGVGRYTAGAIASFAFDVKAPILEANTQRVYARLAGDEGDPRTSDGQTRLWNFAERILPARGAGPFNQALIDLGALVCVPGRPKCEECPLVHLCRAHRAGRQDQIPPAKARPKVTDVHEAVMAVRRNGTWLVRQRQPGERWAGMWDFPRLPLERPIETPGKAFAGLQDALMDSTGLHALPAALLPHFSHSVTRYRIHLARVVANYAAGEWSQLAEVRWLKLEELAALPMPMAARRLVRDLDQPGWAPDAPFELSSTSGRRRNAKPR</sequence>
<dbReference type="InterPro" id="IPR044298">
    <property type="entry name" value="MIG/MutY"/>
</dbReference>
<dbReference type="FunFam" id="1.10.340.30:FF:000002">
    <property type="entry name" value="Adenine DNA glycosylase"/>
    <property type="match status" value="1"/>
</dbReference>
<evidence type="ECO:0000256" key="12">
    <source>
        <dbReference type="ARBA" id="ARBA00023204"/>
    </source>
</evidence>
<keyword evidence="13 14" id="KW-0326">Glycosidase</keyword>
<keyword evidence="12" id="KW-0234">DNA repair</keyword>
<name>A0A517SG00_9PLAN</name>
<organism evidence="17 18">
    <name type="scientific">Caulifigura coniformis</name>
    <dbReference type="NCBI Taxonomy" id="2527983"/>
    <lineage>
        <taxon>Bacteria</taxon>
        <taxon>Pseudomonadati</taxon>
        <taxon>Planctomycetota</taxon>
        <taxon>Planctomycetia</taxon>
        <taxon>Planctomycetales</taxon>
        <taxon>Planctomycetaceae</taxon>
        <taxon>Caulifigura</taxon>
    </lineage>
</organism>
<feature type="region of interest" description="Disordered" evidence="15">
    <location>
        <begin position="1"/>
        <end position="31"/>
    </location>
</feature>
<comment type="cofactor">
    <cofactor evidence="14">
        <name>[4Fe-4S] cluster</name>
        <dbReference type="ChEBI" id="CHEBI:49883"/>
    </cofactor>
    <text evidence="14">Binds 1 [4Fe-4S] cluster.</text>
</comment>
<evidence type="ECO:0000256" key="15">
    <source>
        <dbReference type="SAM" id="MobiDB-lite"/>
    </source>
</evidence>
<dbReference type="CDD" id="cd00056">
    <property type="entry name" value="ENDO3c"/>
    <property type="match status" value="1"/>
</dbReference>
<dbReference type="GO" id="GO:0051539">
    <property type="term" value="F:4 iron, 4 sulfur cluster binding"/>
    <property type="evidence" value="ECO:0007669"/>
    <property type="project" value="UniProtKB-UniRule"/>
</dbReference>
<feature type="region of interest" description="Disordered" evidence="15">
    <location>
        <begin position="390"/>
        <end position="411"/>
    </location>
</feature>
<dbReference type="EMBL" id="CP036271">
    <property type="protein sequence ID" value="QDT55065.1"/>
    <property type="molecule type" value="Genomic_DNA"/>
</dbReference>
<feature type="domain" description="HhH-GPD" evidence="16">
    <location>
        <begin position="70"/>
        <end position="221"/>
    </location>
</feature>
<dbReference type="EC" id="3.2.2.31" evidence="4 14"/>
<dbReference type="KEGG" id="ccos:Pan44_31060"/>
<dbReference type="Gene3D" id="3.90.79.10">
    <property type="entry name" value="Nucleoside Triphosphate Pyrophosphohydrolase"/>
    <property type="match status" value="1"/>
</dbReference>
<evidence type="ECO:0000256" key="7">
    <source>
        <dbReference type="ARBA" id="ARBA00022723"/>
    </source>
</evidence>
<dbReference type="GO" id="GO:0006284">
    <property type="term" value="P:base-excision repair"/>
    <property type="evidence" value="ECO:0007669"/>
    <property type="project" value="UniProtKB-UniRule"/>
</dbReference>
<keyword evidence="18" id="KW-1185">Reference proteome</keyword>
<dbReference type="GO" id="GO:0034039">
    <property type="term" value="F:8-oxo-7,8-dihydroguanine DNA N-glycosylase activity"/>
    <property type="evidence" value="ECO:0007669"/>
    <property type="project" value="TreeGrafter"/>
</dbReference>
<dbReference type="GO" id="GO:0046872">
    <property type="term" value="F:metal ion binding"/>
    <property type="evidence" value="ECO:0007669"/>
    <property type="project" value="UniProtKB-UniRule"/>
</dbReference>
<evidence type="ECO:0000256" key="9">
    <source>
        <dbReference type="ARBA" id="ARBA00022801"/>
    </source>
</evidence>
<keyword evidence="11" id="KW-0411">Iron-sulfur</keyword>
<dbReference type="SUPFAM" id="SSF48150">
    <property type="entry name" value="DNA-glycosylase"/>
    <property type="match status" value="1"/>
</dbReference>
<dbReference type="InterPro" id="IPR004035">
    <property type="entry name" value="Endouclease-III_FeS-bd_BS"/>
</dbReference>
<evidence type="ECO:0000256" key="2">
    <source>
        <dbReference type="ARBA" id="ARBA00002933"/>
    </source>
</evidence>
<keyword evidence="6" id="KW-0004">4Fe-4S</keyword>
<evidence type="ECO:0000256" key="11">
    <source>
        <dbReference type="ARBA" id="ARBA00023014"/>
    </source>
</evidence>
<keyword evidence="10 14" id="KW-0408">Iron</keyword>
<dbReference type="Pfam" id="PF00633">
    <property type="entry name" value="HHH"/>
    <property type="match status" value="1"/>
</dbReference>
<reference evidence="17 18" key="1">
    <citation type="submission" date="2019-02" db="EMBL/GenBank/DDBJ databases">
        <title>Deep-cultivation of Planctomycetes and their phenomic and genomic characterization uncovers novel biology.</title>
        <authorList>
            <person name="Wiegand S."/>
            <person name="Jogler M."/>
            <person name="Boedeker C."/>
            <person name="Pinto D."/>
            <person name="Vollmers J."/>
            <person name="Rivas-Marin E."/>
            <person name="Kohn T."/>
            <person name="Peeters S.H."/>
            <person name="Heuer A."/>
            <person name="Rast P."/>
            <person name="Oberbeckmann S."/>
            <person name="Bunk B."/>
            <person name="Jeske O."/>
            <person name="Meyerdierks A."/>
            <person name="Storesund J.E."/>
            <person name="Kallscheuer N."/>
            <person name="Luecker S."/>
            <person name="Lage O.M."/>
            <person name="Pohl T."/>
            <person name="Merkel B.J."/>
            <person name="Hornburger P."/>
            <person name="Mueller R.-W."/>
            <person name="Bruemmer F."/>
            <person name="Labrenz M."/>
            <person name="Spormann A.M."/>
            <person name="Op den Camp H."/>
            <person name="Overmann J."/>
            <person name="Amann R."/>
            <person name="Jetten M.S.M."/>
            <person name="Mascher T."/>
            <person name="Medema M.H."/>
            <person name="Devos D.P."/>
            <person name="Kaster A.-K."/>
            <person name="Ovreas L."/>
            <person name="Rohde M."/>
            <person name="Galperin M.Y."/>
            <person name="Jogler C."/>
        </authorList>
    </citation>
    <scope>NUCLEOTIDE SEQUENCE [LARGE SCALE GENOMIC DNA]</scope>
    <source>
        <strain evidence="17 18">Pan44</strain>
    </source>
</reference>
<dbReference type="InterPro" id="IPR023170">
    <property type="entry name" value="HhH_base_excis_C"/>
</dbReference>
<dbReference type="Pfam" id="PF00730">
    <property type="entry name" value="HhH-GPD"/>
    <property type="match status" value="1"/>
</dbReference>
<comment type="function">
    <text evidence="2">Adenine glycosylase active on G-A mispairs. MutY also corrects error-prone DNA synthesis past GO lesions which are due to the oxidatively damaged form of guanine: 7,8-dihydro-8-oxoguanine (8-oxo-dGTP).</text>
</comment>
<evidence type="ECO:0000256" key="5">
    <source>
        <dbReference type="ARBA" id="ARBA00022023"/>
    </source>
</evidence>
<dbReference type="GO" id="GO:0032357">
    <property type="term" value="F:oxidized purine DNA binding"/>
    <property type="evidence" value="ECO:0007669"/>
    <property type="project" value="TreeGrafter"/>
</dbReference>
<evidence type="ECO:0000256" key="6">
    <source>
        <dbReference type="ARBA" id="ARBA00022485"/>
    </source>
</evidence>
<evidence type="ECO:0000256" key="13">
    <source>
        <dbReference type="ARBA" id="ARBA00023295"/>
    </source>
</evidence>
<evidence type="ECO:0000313" key="18">
    <source>
        <dbReference type="Proteomes" id="UP000315700"/>
    </source>
</evidence>
<dbReference type="InterPro" id="IPR003265">
    <property type="entry name" value="HhH-GPD_domain"/>
</dbReference>
<evidence type="ECO:0000256" key="1">
    <source>
        <dbReference type="ARBA" id="ARBA00000843"/>
    </source>
</evidence>
<dbReference type="PROSITE" id="PS01155">
    <property type="entry name" value="ENDONUCLEASE_III_2"/>
    <property type="match status" value="1"/>
</dbReference>
<dbReference type="AlphaFoldDB" id="A0A517SG00"/>
<proteinExistence type="inferred from homology"/>
<dbReference type="PANTHER" id="PTHR42944">
    <property type="entry name" value="ADENINE DNA GLYCOSYLASE"/>
    <property type="match status" value="1"/>
</dbReference>
<dbReference type="NCBIfam" id="TIGR01084">
    <property type="entry name" value="mutY"/>
    <property type="match status" value="1"/>
</dbReference>
<keyword evidence="8 14" id="KW-0227">DNA damage</keyword>